<dbReference type="CDD" id="cd00180">
    <property type="entry name" value="PKc"/>
    <property type="match status" value="1"/>
</dbReference>
<feature type="domain" description="Protein kinase" evidence="5">
    <location>
        <begin position="396"/>
        <end position="751"/>
    </location>
</feature>
<organism evidence="6 7">
    <name type="scientific">Phellinidium pouzarii</name>
    <dbReference type="NCBI Taxonomy" id="167371"/>
    <lineage>
        <taxon>Eukaryota</taxon>
        <taxon>Fungi</taxon>
        <taxon>Dikarya</taxon>
        <taxon>Basidiomycota</taxon>
        <taxon>Agaricomycotina</taxon>
        <taxon>Agaricomycetes</taxon>
        <taxon>Hymenochaetales</taxon>
        <taxon>Hymenochaetaceae</taxon>
        <taxon>Phellinidium</taxon>
    </lineage>
</organism>
<accession>A0A4S4KEV2</accession>
<comment type="subcellular location">
    <subcellularLocation>
        <location evidence="1">Host cell</location>
    </subcellularLocation>
    <subcellularLocation>
        <location evidence="2">Secreted</location>
    </subcellularLocation>
</comment>
<dbReference type="GO" id="GO:0005524">
    <property type="term" value="F:ATP binding"/>
    <property type="evidence" value="ECO:0007669"/>
    <property type="project" value="InterPro"/>
</dbReference>
<reference evidence="6 7" key="1">
    <citation type="submission" date="2019-02" db="EMBL/GenBank/DDBJ databases">
        <title>Genome sequencing of the rare red list fungi Phellinidium pouzarii.</title>
        <authorList>
            <person name="Buettner E."/>
            <person name="Kellner H."/>
        </authorList>
    </citation>
    <scope>NUCLEOTIDE SEQUENCE [LARGE SCALE GENOMIC DNA]</scope>
    <source>
        <strain evidence="6 7">DSM 108285</strain>
    </source>
</reference>
<feature type="region of interest" description="Disordered" evidence="4">
    <location>
        <begin position="707"/>
        <end position="751"/>
    </location>
</feature>
<gene>
    <name evidence="6" type="ORF">EW145_g7751</name>
</gene>
<dbReference type="GO" id="GO:0005737">
    <property type="term" value="C:cytoplasm"/>
    <property type="evidence" value="ECO:0007669"/>
    <property type="project" value="TreeGrafter"/>
</dbReference>
<dbReference type="InterPro" id="IPR000719">
    <property type="entry name" value="Prot_kinase_dom"/>
</dbReference>
<proteinExistence type="predicted"/>
<dbReference type="GO" id="GO:0005576">
    <property type="term" value="C:extracellular region"/>
    <property type="evidence" value="ECO:0007669"/>
    <property type="project" value="UniProtKB-SubCell"/>
</dbReference>
<dbReference type="PROSITE" id="PS50011">
    <property type="entry name" value="PROTEIN_KINASE_DOM"/>
    <property type="match status" value="1"/>
</dbReference>
<dbReference type="Proteomes" id="UP000308199">
    <property type="component" value="Unassembled WGS sequence"/>
</dbReference>
<dbReference type="InterPro" id="IPR011009">
    <property type="entry name" value="Kinase-like_dom_sf"/>
</dbReference>
<keyword evidence="7" id="KW-1185">Reference proteome</keyword>
<dbReference type="InterPro" id="IPR045379">
    <property type="entry name" value="Crinkler_N"/>
</dbReference>
<evidence type="ECO:0000313" key="7">
    <source>
        <dbReference type="Proteomes" id="UP000308199"/>
    </source>
</evidence>
<protein>
    <recommendedName>
        <fullName evidence="5">Protein kinase domain-containing protein</fullName>
    </recommendedName>
</protein>
<dbReference type="PANTHER" id="PTHR44167:SF24">
    <property type="entry name" value="SERINE_THREONINE-PROTEIN KINASE CHK2"/>
    <property type="match status" value="1"/>
</dbReference>
<evidence type="ECO:0000313" key="6">
    <source>
        <dbReference type="EMBL" id="THG96593.1"/>
    </source>
</evidence>
<name>A0A4S4KEV2_9AGAM</name>
<dbReference type="InterPro" id="IPR008271">
    <property type="entry name" value="Ser/Thr_kinase_AS"/>
</dbReference>
<sequence length="751" mass="86527">MSDETLTLLCSVDDGDLCINDIFSVKIGKTQPVLRLKRAIKAQMPKSFAHIEYSDLRLWKVSVPASNDDDFVEELAKCHPTPEDELLPVHRVNDRFPDPLEKETLNILIQLPCVPMEEAEKWQKMYQNAFIRTGERGRFKDADEDLNRIEGWMDDQLPDFVRGVDEKLKAVRNLAVRDKKVLLREYGLDENFDFGKGYDMTPLVPGVQRTSSEIEELMLVMKCASKSGRIVNVKKWRQNIEMVAVFSIFFPIADHIKRGPGGRDIECLFGSATEWPWKLLVQVDDEAEPVPYRPLDNVSWWKGDFPHVLTDFFAEGSDDNSLRLFLQAAATVRLANIELQAQGKPKHFVLVGFYIDMYFNAFRYLFFENEKDEGQESGQGTTTGDVPRVYFTKEEFQLWDELDEGEKELKYDGARGRLDFLSQLHNLSVWLADPGESLSPKKMPEDHRKLVRYYAERGTFHTEPSYDREEYDFRSIKYELVSVEDPPFHDKTNIYCVRQIGDASRTRYIAKRQHTDAKEWKMMEAIEAIEPRCENIIRLINTIESNVGKCIVLPERMSVAGELYNKPKGGALRGRYIDLSRQLARAITFLHDHNIAHLDVKPSNLVYTSEYRLELIDFDTAVFVKDEDKMIEGYTGSEGWMAPEIGPRKGFGYKYSPIRADRYSCGCVFKNFVLDGGIEEGQDEGLREFADRLTSWVPSERPQLREWCEGASGKEDAMDGVEDSKGLVSEKNEEQMDIEKSVERPMKRSRA</sequence>
<dbReference type="GO" id="GO:0043657">
    <property type="term" value="C:host cell"/>
    <property type="evidence" value="ECO:0007669"/>
    <property type="project" value="UniProtKB-SubCell"/>
</dbReference>
<dbReference type="OrthoDB" id="2673191at2759"/>
<dbReference type="AlphaFoldDB" id="A0A4S4KEV2"/>
<dbReference type="PROSITE" id="PS00108">
    <property type="entry name" value="PROTEIN_KINASE_ST"/>
    <property type="match status" value="1"/>
</dbReference>
<keyword evidence="3" id="KW-0964">Secreted</keyword>
<dbReference type="EMBL" id="SGPK01000866">
    <property type="protein sequence ID" value="THG96593.1"/>
    <property type="molecule type" value="Genomic_DNA"/>
</dbReference>
<dbReference type="GO" id="GO:0005634">
    <property type="term" value="C:nucleus"/>
    <property type="evidence" value="ECO:0007669"/>
    <property type="project" value="TreeGrafter"/>
</dbReference>
<dbReference type="SMART" id="SM00220">
    <property type="entry name" value="S_TKc"/>
    <property type="match status" value="1"/>
</dbReference>
<evidence type="ECO:0000256" key="2">
    <source>
        <dbReference type="ARBA" id="ARBA00004613"/>
    </source>
</evidence>
<evidence type="ECO:0000256" key="1">
    <source>
        <dbReference type="ARBA" id="ARBA00004340"/>
    </source>
</evidence>
<dbReference type="Gene3D" id="1.10.510.10">
    <property type="entry name" value="Transferase(Phosphotransferase) domain 1"/>
    <property type="match status" value="1"/>
</dbReference>
<dbReference type="SUPFAM" id="SSF56112">
    <property type="entry name" value="Protein kinase-like (PK-like)"/>
    <property type="match status" value="1"/>
</dbReference>
<dbReference type="GO" id="GO:0004674">
    <property type="term" value="F:protein serine/threonine kinase activity"/>
    <property type="evidence" value="ECO:0007669"/>
    <property type="project" value="TreeGrafter"/>
</dbReference>
<dbReference type="GO" id="GO:0044773">
    <property type="term" value="P:mitotic DNA damage checkpoint signaling"/>
    <property type="evidence" value="ECO:0007669"/>
    <property type="project" value="TreeGrafter"/>
</dbReference>
<evidence type="ECO:0000259" key="5">
    <source>
        <dbReference type="PROSITE" id="PS50011"/>
    </source>
</evidence>
<dbReference type="PANTHER" id="PTHR44167">
    <property type="entry name" value="OVARIAN-SPECIFIC SERINE/THREONINE-PROTEIN KINASE LOK-RELATED"/>
    <property type="match status" value="1"/>
</dbReference>
<dbReference type="Pfam" id="PF20147">
    <property type="entry name" value="Crinkler"/>
    <property type="match status" value="1"/>
</dbReference>
<evidence type="ECO:0000256" key="4">
    <source>
        <dbReference type="SAM" id="MobiDB-lite"/>
    </source>
</evidence>
<comment type="caution">
    <text evidence="6">The sequence shown here is derived from an EMBL/GenBank/DDBJ whole genome shotgun (WGS) entry which is preliminary data.</text>
</comment>
<dbReference type="Pfam" id="PF00069">
    <property type="entry name" value="Pkinase"/>
    <property type="match status" value="1"/>
</dbReference>
<evidence type="ECO:0000256" key="3">
    <source>
        <dbReference type="ARBA" id="ARBA00022525"/>
    </source>
</evidence>